<name>A0A8H3IWG6_9LECA</name>
<comment type="caution">
    <text evidence="2">The sequence shown here is derived from an EMBL/GenBank/DDBJ whole genome shotgun (WGS) entry which is preliminary data.</text>
</comment>
<proteinExistence type="predicted"/>
<organism evidence="2 3">
    <name type="scientific">Alectoria fallacina</name>
    <dbReference type="NCBI Taxonomy" id="1903189"/>
    <lineage>
        <taxon>Eukaryota</taxon>
        <taxon>Fungi</taxon>
        <taxon>Dikarya</taxon>
        <taxon>Ascomycota</taxon>
        <taxon>Pezizomycotina</taxon>
        <taxon>Lecanoromycetes</taxon>
        <taxon>OSLEUM clade</taxon>
        <taxon>Lecanoromycetidae</taxon>
        <taxon>Lecanorales</taxon>
        <taxon>Lecanorineae</taxon>
        <taxon>Parmeliaceae</taxon>
        <taxon>Alectoria</taxon>
    </lineage>
</organism>
<evidence type="ECO:0000256" key="1">
    <source>
        <dbReference type="SAM" id="Phobius"/>
    </source>
</evidence>
<protein>
    <submittedName>
        <fullName evidence="2">Uncharacterized protein</fullName>
    </submittedName>
</protein>
<feature type="transmembrane region" description="Helical" evidence="1">
    <location>
        <begin position="21"/>
        <end position="44"/>
    </location>
</feature>
<accession>A0A8H3IWG6</accession>
<keyword evidence="1" id="KW-0812">Transmembrane</keyword>
<dbReference type="Proteomes" id="UP000664203">
    <property type="component" value="Unassembled WGS sequence"/>
</dbReference>
<dbReference type="OrthoDB" id="3554680at2759"/>
<gene>
    <name evidence="2" type="ORF">ALECFALPRED_004428</name>
</gene>
<evidence type="ECO:0000313" key="3">
    <source>
        <dbReference type="Proteomes" id="UP000664203"/>
    </source>
</evidence>
<keyword evidence="1" id="KW-0472">Membrane</keyword>
<evidence type="ECO:0000313" key="2">
    <source>
        <dbReference type="EMBL" id="CAF9929679.1"/>
    </source>
</evidence>
<keyword evidence="1" id="KW-1133">Transmembrane helix</keyword>
<dbReference type="AlphaFoldDB" id="A0A8H3IWG6"/>
<sequence>MAIIPTVCYRGPNNKYINHQLTLAITAGLATGASGILQLFMTIIERTLETKNWCAKDSEDIELSSRRQLPRDLGGPASIISADRFWPQLEDALGHWQDGKYFLAGFDHASRRDVTPRLQAITFWALFTHKGHTTPKKLFANVKSREPLALAVLNPEEALADDPVVDNLTSIFCPRGYKAHFGDGTVMPSFVSPFGPSALHCGQPGCPAKFYSENDLQSEPVNVLAIRARCADHFSKVYGIGNTFNSQIGLPDPTQAVQAPTSYHNTLHIRTARMWSQLNLKRKQAFPQGISGGNEPVIAAFVKEVRFEICARNHRCDAYFASIENEVRSILPSFLETLRVASDKMGLEDKTGMAFVHDFNMKNTVLAKIDYELSL</sequence>
<keyword evidence="3" id="KW-1185">Reference proteome</keyword>
<reference evidence="2" key="1">
    <citation type="submission" date="2021-03" db="EMBL/GenBank/DDBJ databases">
        <authorList>
            <person name="Tagirdzhanova G."/>
        </authorList>
    </citation>
    <scope>NUCLEOTIDE SEQUENCE</scope>
</reference>
<dbReference type="EMBL" id="CAJPDR010000271">
    <property type="protein sequence ID" value="CAF9929679.1"/>
    <property type="molecule type" value="Genomic_DNA"/>
</dbReference>